<evidence type="ECO:0000313" key="1">
    <source>
        <dbReference type="EMBL" id="AMP10085.1"/>
    </source>
</evidence>
<proteinExistence type="predicted"/>
<reference evidence="1 2" key="1">
    <citation type="submission" date="2015-11" db="EMBL/GenBank/DDBJ databases">
        <title>Exploring the genomic traits of fungus-feeding bacterial genus Collimonas.</title>
        <authorList>
            <person name="Song C."/>
            <person name="Schmidt R."/>
            <person name="de Jager V."/>
            <person name="Krzyzanowska D."/>
            <person name="Jongedijk E."/>
            <person name="Cankar K."/>
            <person name="Beekwilder J."/>
            <person name="van Veen A."/>
            <person name="de Boer W."/>
            <person name="van Veen J.A."/>
            <person name="Garbeva P."/>
        </authorList>
    </citation>
    <scope>NUCLEOTIDE SEQUENCE [LARGE SCALE GENOMIC DNA]</scope>
    <source>
        <strain evidence="1 2">Ter282</strain>
    </source>
</reference>
<dbReference type="Pfam" id="PF10933">
    <property type="entry name" value="DUF2827"/>
    <property type="match status" value="1"/>
</dbReference>
<organism evidence="1 2">
    <name type="scientific">Collimonas arenae</name>
    <dbReference type="NCBI Taxonomy" id="279058"/>
    <lineage>
        <taxon>Bacteria</taxon>
        <taxon>Pseudomonadati</taxon>
        <taxon>Pseudomonadota</taxon>
        <taxon>Betaproteobacteria</taxon>
        <taxon>Burkholderiales</taxon>
        <taxon>Oxalobacteraceae</taxon>
        <taxon>Collimonas</taxon>
    </lineage>
</organism>
<dbReference type="AlphaFoldDB" id="A0A127QJX4"/>
<dbReference type="PATRIC" id="fig|279058.18.peg.2307"/>
<dbReference type="InterPro" id="IPR021234">
    <property type="entry name" value="DUF2827"/>
</dbReference>
<accession>A0A127QJX4</accession>
<protein>
    <recommendedName>
        <fullName evidence="3">DUF2827 domain-containing protein</fullName>
    </recommendedName>
</protein>
<gene>
    <name evidence="1" type="ORF">CAter282_2337</name>
</gene>
<name>A0A127QJX4_9BURK</name>
<dbReference type="EMBL" id="CP013235">
    <property type="protein sequence ID" value="AMP10085.1"/>
    <property type="molecule type" value="Genomic_DNA"/>
</dbReference>
<evidence type="ECO:0000313" key="2">
    <source>
        <dbReference type="Proteomes" id="UP000071778"/>
    </source>
</evidence>
<dbReference type="Proteomes" id="UP000071778">
    <property type="component" value="Chromosome"/>
</dbReference>
<evidence type="ECO:0008006" key="3">
    <source>
        <dbReference type="Google" id="ProtNLM"/>
    </source>
</evidence>
<keyword evidence="2" id="KW-1185">Reference proteome</keyword>
<sequence length="261" mass="30800">MQSVLFGRPLWGYNLFVNQRYDAIWMVPQVANISQSYFETLRRRPAQVAPFVWDPIFVNQRSQDLEHHGEYRPRSGPKRLAVMEQNHDIVKFCLYPIFIAEEAYRQRPQDIALLQVTNTERLARDSKEFIAVMNQMDIVREHKAVFLGYHDTPNFLSKMTDVVISHQIENALNYFYFDVCWQGYPLVHNAHMCRDLGYFYENNNVLDGSRKLIDVLTSHDGIWQEYLTRQRQILGRYSPTNPQVTAEYERLLHAVLQQAVV</sequence>